<dbReference type="Proteomes" id="UP001177021">
    <property type="component" value="Unassembled WGS sequence"/>
</dbReference>
<protein>
    <submittedName>
        <fullName evidence="1">Uncharacterized protein</fullName>
    </submittedName>
</protein>
<accession>A0ACB0I6Z3</accession>
<proteinExistence type="predicted"/>
<sequence>MPDIPHYKLHFKSFPEIMAVKYRRELLVDIIGVVYDIKPSKQSAGGKKTTYKDEIVTNVGTPHHVLTATHGWFLLTCANCKKQIITTSPPYECSSKHVTANPKIKYKVEVEVRFQDQKVRFVFWDRECEQLIGKTAEELKNIMVKAGEFDSDEYPADLDDMMGKELVFKVKTQPYYKLVSVLNYKTEETIIQYLKDQIPNNEVKIMRNLFVLNK</sequence>
<keyword evidence="2" id="KW-1185">Reference proteome</keyword>
<evidence type="ECO:0000313" key="2">
    <source>
        <dbReference type="Proteomes" id="UP001177021"/>
    </source>
</evidence>
<dbReference type="EMBL" id="CASHSV030000001">
    <property type="protein sequence ID" value="CAJ2627835.1"/>
    <property type="molecule type" value="Genomic_DNA"/>
</dbReference>
<gene>
    <name evidence="1" type="ORF">MILVUS5_LOCUS206</name>
</gene>
<comment type="caution">
    <text evidence="1">The sequence shown here is derived from an EMBL/GenBank/DDBJ whole genome shotgun (WGS) entry which is preliminary data.</text>
</comment>
<evidence type="ECO:0000313" key="1">
    <source>
        <dbReference type="EMBL" id="CAJ2627835.1"/>
    </source>
</evidence>
<name>A0ACB0I6Z3_TRIPR</name>
<reference evidence="1" key="1">
    <citation type="submission" date="2023-10" db="EMBL/GenBank/DDBJ databases">
        <authorList>
            <person name="Rodriguez Cubillos JULIANA M."/>
            <person name="De Vega J."/>
        </authorList>
    </citation>
    <scope>NUCLEOTIDE SEQUENCE</scope>
</reference>
<organism evidence="1 2">
    <name type="scientific">Trifolium pratense</name>
    <name type="common">Red clover</name>
    <dbReference type="NCBI Taxonomy" id="57577"/>
    <lineage>
        <taxon>Eukaryota</taxon>
        <taxon>Viridiplantae</taxon>
        <taxon>Streptophyta</taxon>
        <taxon>Embryophyta</taxon>
        <taxon>Tracheophyta</taxon>
        <taxon>Spermatophyta</taxon>
        <taxon>Magnoliopsida</taxon>
        <taxon>eudicotyledons</taxon>
        <taxon>Gunneridae</taxon>
        <taxon>Pentapetalae</taxon>
        <taxon>rosids</taxon>
        <taxon>fabids</taxon>
        <taxon>Fabales</taxon>
        <taxon>Fabaceae</taxon>
        <taxon>Papilionoideae</taxon>
        <taxon>50 kb inversion clade</taxon>
        <taxon>NPAAA clade</taxon>
        <taxon>Hologalegina</taxon>
        <taxon>IRL clade</taxon>
        <taxon>Trifolieae</taxon>
        <taxon>Trifolium</taxon>
    </lineage>
</organism>